<comment type="caution">
    <text evidence="4">The sequence shown here is derived from an EMBL/GenBank/DDBJ whole genome shotgun (WGS) entry which is preliminary data.</text>
</comment>
<evidence type="ECO:0000259" key="3">
    <source>
        <dbReference type="PROSITE" id="PS50110"/>
    </source>
</evidence>
<comment type="caution">
    <text evidence="2">Lacks conserved residue(s) required for the propagation of feature annotation.</text>
</comment>
<dbReference type="RefSeq" id="WP_134112707.1">
    <property type="nucleotide sequence ID" value="NZ_SOBG01000003.1"/>
</dbReference>
<dbReference type="Gene3D" id="3.40.50.2300">
    <property type="match status" value="2"/>
</dbReference>
<sequence>MYTILHIDSSYFFRKIFKDKFESEGINYIGVSSLSEARNELMYDPKINIILTAVEFEDENIEEFIYELSDSKYKNIPIFVITGNTSTQKRIEIFNLGIVDYILKNTPIDEIVENILAFTRESELLQELRKAKIAVLDDSKFEIMRLEDIFKANNIKNIDFYTEIEDLENSNKQYDIYLIDMVLKNRSGEDMILKIRENNKYCPIIAVSSIANAKTISHVLLTGANDYIVKPYVQEVLLARMEIALRNYLVIKEFLK</sequence>
<dbReference type="EMBL" id="SOBG01000003">
    <property type="protein sequence ID" value="TDT71438.1"/>
    <property type="molecule type" value="Genomic_DNA"/>
</dbReference>
<dbReference type="PANTHER" id="PTHR44591:SF23">
    <property type="entry name" value="CHEY SUBFAMILY"/>
    <property type="match status" value="1"/>
</dbReference>
<name>A0AA46DZ01_9FUSO</name>
<dbReference type="AlphaFoldDB" id="A0AA46DZ01"/>
<dbReference type="PANTHER" id="PTHR44591">
    <property type="entry name" value="STRESS RESPONSE REGULATOR PROTEIN 1"/>
    <property type="match status" value="1"/>
</dbReference>
<reference evidence="4 5" key="1">
    <citation type="submission" date="2019-03" db="EMBL/GenBank/DDBJ databases">
        <title>Genomic Encyclopedia of Type Strains, Phase IV (KMG-IV): sequencing the most valuable type-strain genomes for metagenomic binning, comparative biology and taxonomic classification.</title>
        <authorList>
            <person name="Goeker M."/>
        </authorList>
    </citation>
    <scope>NUCLEOTIDE SEQUENCE [LARGE SCALE GENOMIC DNA]</scope>
    <source>
        <strain evidence="4 5">DSM 100055</strain>
    </source>
</reference>
<organism evidence="4 5">
    <name type="scientific">Hypnocyclicus thermotrophus</name>
    <dbReference type="NCBI Taxonomy" id="1627895"/>
    <lineage>
        <taxon>Bacteria</taxon>
        <taxon>Fusobacteriati</taxon>
        <taxon>Fusobacteriota</taxon>
        <taxon>Fusobacteriia</taxon>
        <taxon>Fusobacteriales</taxon>
        <taxon>Fusobacteriaceae</taxon>
        <taxon>Hypnocyclicus</taxon>
    </lineage>
</organism>
<feature type="domain" description="Response regulatory" evidence="3">
    <location>
        <begin position="132"/>
        <end position="245"/>
    </location>
</feature>
<dbReference type="InterPro" id="IPR001789">
    <property type="entry name" value="Sig_transdc_resp-reg_receiver"/>
</dbReference>
<evidence type="ECO:0000313" key="5">
    <source>
        <dbReference type="Proteomes" id="UP000294678"/>
    </source>
</evidence>
<dbReference type="SMART" id="SM00448">
    <property type="entry name" value="REC"/>
    <property type="match status" value="2"/>
</dbReference>
<feature type="domain" description="Response regulatory" evidence="3">
    <location>
        <begin position="3"/>
        <end position="119"/>
    </location>
</feature>
<feature type="modified residue" description="4-aspartylphosphate" evidence="2">
    <location>
        <position position="180"/>
    </location>
</feature>
<keyword evidence="5" id="KW-1185">Reference proteome</keyword>
<dbReference type="SUPFAM" id="SSF52172">
    <property type="entry name" value="CheY-like"/>
    <property type="match status" value="2"/>
</dbReference>
<evidence type="ECO:0000256" key="2">
    <source>
        <dbReference type="PROSITE-ProRule" id="PRU00169"/>
    </source>
</evidence>
<dbReference type="CDD" id="cd00156">
    <property type="entry name" value="REC"/>
    <property type="match status" value="2"/>
</dbReference>
<evidence type="ECO:0000313" key="4">
    <source>
        <dbReference type="EMBL" id="TDT71438.1"/>
    </source>
</evidence>
<dbReference type="PROSITE" id="PS50110">
    <property type="entry name" value="RESPONSE_REGULATORY"/>
    <property type="match status" value="2"/>
</dbReference>
<evidence type="ECO:0000256" key="1">
    <source>
        <dbReference type="ARBA" id="ARBA00022553"/>
    </source>
</evidence>
<accession>A0AA46DZ01</accession>
<keyword evidence="1 2" id="KW-0597">Phosphoprotein</keyword>
<dbReference type="GO" id="GO:0000160">
    <property type="term" value="P:phosphorelay signal transduction system"/>
    <property type="evidence" value="ECO:0007669"/>
    <property type="project" value="InterPro"/>
</dbReference>
<dbReference type="Pfam" id="PF00072">
    <property type="entry name" value="Response_reg"/>
    <property type="match status" value="2"/>
</dbReference>
<protein>
    <submittedName>
        <fullName evidence="4">Response regulator receiver domain-containing protein</fullName>
    </submittedName>
</protein>
<dbReference type="InterPro" id="IPR050595">
    <property type="entry name" value="Bact_response_regulator"/>
</dbReference>
<proteinExistence type="predicted"/>
<dbReference type="Proteomes" id="UP000294678">
    <property type="component" value="Unassembled WGS sequence"/>
</dbReference>
<gene>
    <name evidence="4" type="ORF">EV215_0813</name>
</gene>
<dbReference type="InterPro" id="IPR011006">
    <property type="entry name" value="CheY-like_superfamily"/>
</dbReference>